<proteinExistence type="predicted"/>
<dbReference type="AlphaFoldDB" id="A0A7S0NR41"/>
<accession>A0A7S0NR41</accession>
<name>A0A7S0NR41_9EUKA</name>
<sequence length="255" mass="26147">MATLAPPMTATALQAILPSSMRAETWLLISAATGCRSLAALPLIVADALQLRPASSGMAALQTECEVAEKEWSEGGQEDGRRIFEGFSVSTGVGASATALQVSLAGSGACAELRLRTGGSAPEDTLLCAVAAVLEALPDGLSVSFCFAAHPLLRALARAVAALSRELAATASACESFLLRTADERRHGRQQHERATSAGAAWAAEMAKLQSILLDVQSATDEHLAGVHAITAARSGTSDEPAGPRKTGGSTTPEL</sequence>
<organism evidence="2">
    <name type="scientific">Calcidiscus leptoporus</name>
    <dbReference type="NCBI Taxonomy" id="127549"/>
    <lineage>
        <taxon>Eukaryota</taxon>
        <taxon>Haptista</taxon>
        <taxon>Haptophyta</taxon>
        <taxon>Prymnesiophyceae</taxon>
        <taxon>Coccolithales</taxon>
        <taxon>Calcidiscaceae</taxon>
        <taxon>Calcidiscus</taxon>
    </lineage>
</organism>
<reference evidence="2" key="1">
    <citation type="submission" date="2021-01" db="EMBL/GenBank/DDBJ databases">
        <authorList>
            <person name="Corre E."/>
            <person name="Pelletier E."/>
            <person name="Niang G."/>
            <person name="Scheremetjew M."/>
            <person name="Finn R."/>
            <person name="Kale V."/>
            <person name="Holt S."/>
            <person name="Cochrane G."/>
            <person name="Meng A."/>
            <person name="Brown T."/>
            <person name="Cohen L."/>
        </authorList>
    </citation>
    <scope>NUCLEOTIDE SEQUENCE</scope>
    <source>
        <strain evidence="2">RCC1130</strain>
    </source>
</reference>
<evidence type="ECO:0000313" key="2">
    <source>
        <dbReference type="EMBL" id="CAD8527533.1"/>
    </source>
</evidence>
<evidence type="ECO:0000256" key="1">
    <source>
        <dbReference type="SAM" id="MobiDB-lite"/>
    </source>
</evidence>
<dbReference type="EMBL" id="HBER01005523">
    <property type="protein sequence ID" value="CAD8527533.1"/>
    <property type="molecule type" value="Transcribed_RNA"/>
</dbReference>
<protein>
    <submittedName>
        <fullName evidence="2">Uncharacterized protein</fullName>
    </submittedName>
</protein>
<feature type="region of interest" description="Disordered" evidence="1">
    <location>
        <begin position="231"/>
        <end position="255"/>
    </location>
</feature>
<gene>
    <name evidence="2" type="ORF">CLEP1334_LOCUS2754</name>
</gene>